<feature type="transmembrane region" description="Helical" evidence="7">
    <location>
        <begin position="156"/>
        <end position="179"/>
    </location>
</feature>
<feature type="transmembrane region" description="Helical" evidence="7">
    <location>
        <begin position="244"/>
        <end position="265"/>
    </location>
</feature>
<organism evidence="8 9">
    <name type="scientific">Elstera litoralis</name>
    <dbReference type="NCBI Taxonomy" id="552518"/>
    <lineage>
        <taxon>Bacteria</taxon>
        <taxon>Pseudomonadati</taxon>
        <taxon>Pseudomonadota</taxon>
        <taxon>Alphaproteobacteria</taxon>
        <taxon>Rhodospirillales</taxon>
        <taxon>Rhodospirillaceae</taxon>
        <taxon>Elstera</taxon>
    </lineage>
</organism>
<dbReference type="Gene3D" id="1.20.1250.20">
    <property type="entry name" value="MFS general substrate transporter like domains"/>
    <property type="match status" value="2"/>
</dbReference>
<feature type="transmembrane region" description="Helical" evidence="7">
    <location>
        <begin position="337"/>
        <end position="359"/>
    </location>
</feature>
<evidence type="ECO:0000256" key="6">
    <source>
        <dbReference type="ARBA" id="ARBA00023136"/>
    </source>
</evidence>
<feature type="transmembrane region" description="Helical" evidence="7">
    <location>
        <begin position="67"/>
        <end position="86"/>
    </location>
</feature>
<dbReference type="InterPro" id="IPR004752">
    <property type="entry name" value="AmpG_permease/AT-1"/>
</dbReference>
<evidence type="ECO:0000313" key="9">
    <source>
        <dbReference type="Proteomes" id="UP000033774"/>
    </source>
</evidence>
<proteinExistence type="inferred from homology"/>
<gene>
    <name evidence="8" type="ORF">VZ95_01215</name>
</gene>
<dbReference type="Proteomes" id="UP000033774">
    <property type="component" value="Unassembled WGS sequence"/>
</dbReference>
<comment type="caution">
    <text evidence="8">The sequence shown here is derived from an EMBL/GenBank/DDBJ whole genome shotgun (WGS) entry which is preliminary data.</text>
</comment>
<feature type="transmembrane region" description="Helical" evidence="7">
    <location>
        <begin position="211"/>
        <end position="232"/>
    </location>
</feature>
<dbReference type="EMBL" id="LAJY01000018">
    <property type="protein sequence ID" value="KJV11007.1"/>
    <property type="molecule type" value="Genomic_DNA"/>
</dbReference>
<feature type="transmembrane region" description="Helical" evidence="7">
    <location>
        <begin position="302"/>
        <end position="325"/>
    </location>
</feature>
<dbReference type="Pfam" id="PF07690">
    <property type="entry name" value="MFS_1"/>
    <property type="match status" value="1"/>
</dbReference>
<dbReference type="SUPFAM" id="SSF103473">
    <property type="entry name" value="MFS general substrate transporter"/>
    <property type="match status" value="1"/>
</dbReference>
<evidence type="ECO:0000256" key="5">
    <source>
        <dbReference type="ARBA" id="ARBA00022989"/>
    </source>
</evidence>
<evidence type="ECO:0000256" key="3">
    <source>
        <dbReference type="ARBA" id="ARBA00022448"/>
    </source>
</evidence>
<keyword evidence="3" id="KW-0813">Transport</keyword>
<dbReference type="PATRIC" id="fig|552518.3.peg.834"/>
<accession>A0A0F3IWJ3</accession>
<keyword evidence="6 7" id="KW-0472">Membrane</keyword>
<evidence type="ECO:0000256" key="1">
    <source>
        <dbReference type="ARBA" id="ARBA00004141"/>
    </source>
</evidence>
<keyword evidence="9" id="KW-1185">Reference proteome</keyword>
<name>A0A0F3IWJ3_9PROT</name>
<evidence type="ECO:0000313" key="8">
    <source>
        <dbReference type="EMBL" id="KJV11007.1"/>
    </source>
</evidence>
<sequence length="391" mass="40322">MLFVGLYAGQGVVGSLVQSGLPVVMRSNGIGLDRIGWLGLLFLPWVLKFLWAPVLDRYGIWSLGHRRSWILLCQALTISALAAAAFLSPTEGLIGVALLLGGVICIAATQDTATDALAVEALAPEKHLLGGTMQVAGGYLGFALGIGLWLPIYQHIGWSAAMLAAAGCVLLGSLPLWLAGNIEGPQRRSAVHATGAPLKASFASPTIRRGLLFIVFYQVGSRIGIAMLGPFFVDAGLSLDTIGLIKGTVGPLVGFAGALASGWLLKFATPRTALQLAALLHAAVYLALAGVAATGVGDPTVLGVLGALEAFSFSLVFVALYTAMMGWCSPIRAGTDFAVLQSADALLAVIASLVAGQIGHSFGHSVNFALAAGLLTIAAFPAMRLLPTISR</sequence>
<feature type="transmembrane region" description="Helical" evidence="7">
    <location>
        <begin position="277"/>
        <end position="296"/>
    </location>
</feature>
<dbReference type="PANTHER" id="PTHR12778:SF10">
    <property type="entry name" value="MAJOR FACILITATOR SUPERFAMILY DOMAIN-CONTAINING PROTEIN 3"/>
    <property type="match status" value="1"/>
</dbReference>
<feature type="transmembrane region" description="Helical" evidence="7">
    <location>
        <begin position="128"/>
        <end position="150"/>
    </location>
</feature>
<feature type="transmembrane region" description="Helical" evidence="7">
    <location>
        <begin position="35"/>
        <end position="55"/>
    </location>
</feature>
<evidence type="ECO:0000256" key="4">
    <source>
        <dbReference type="ARBA" id="ARBA00022692"/>
    </source>
</evidence>
<dbReference type="AlphaFoldDB" id="A0A0F3IWJ3"/>
<dbReference type="InterPro" id="IPR036259">
    <property type="entry name" value="MFS_trans_sf"/>
</dbReference>
<comment type="similarity">
    <text evidence="2">Belongs to the major facilitator superfamily.</text>
</comment>
<evidence type="ECO:0000256" key="7">
    <source>
        <dbReference type="SAM" id="Phobius"/>
    </source>
</evidence>
<protein>
    <recommendedName>
        <fullName evidence="10">MFS transporter</fullName>
    </recommendedName>
</protein>
<dbReference type="PANTHER" id="PTHR12778">
    <property type="entry name" value="SOLUTE CARRIER FAMILY 33 ACETYL-COA TRANSPORTER -RELATED"/>
    <property type="match status" value="1"/>
</dbReference>
<dbReference type="GO" id="GO:0022857">
    <property type="term" value="F:transmembrane transporter activity"/>
    <property type="evidence" value="ECO:0007669"/>
    <property type="project" value="InterPro"/>
</dbReference>
<evidence type="ECO:0000256" key="2">
    <source>
        <dbReference type="ARBA" id="ARBA00008335"/>
    </source>
</evidence>
<comment type="subcellular location">
    <subcellularLocation>
        <location evidence="1">Membrane</location>
        <topology evidence="1">Multi-pass membrane protein</topology>
    </subcellularLocation>
</comment>
<keyword evidence="4 7" id="KW-0812">Transmembrane</keyword>
<evidence type="ECO:0008006" key="10">
    <source>
        <dbReference type="Google" id="ProtNLM"/>
    </source>
</evidence>
<feature type="transmembrane region" description="Helical" evidence="7">
    <location>
        <begin position="92"/>
        <end position="108"/>
    </location>
</feature>
<dbReference type="InterPro" id="IPR011701">
    <property type="entry name" value="MFS"/>
</dbReference>
<reference evidence="8 9" key="1">
    <citation type="submission" date="2015-03" db="EMBL/GenBank/DDBJ databases">
        <title>Draft genome sequence of Elstera litoralis.</title>
        <authorList>
            <person name="Rahalkar M.C."/>
            <person name="Dhakephalkar P.K."/>
            <person name="Pore S.D."/>
            <person name="Arora P."/>
            <person name="Kapse N.G."/>
            <person name="Pandit P.S."/>
        </authorList>
    </citation>
    <scope>NUCLEOTIDE SEQUENCE [LARGE SCALE GENOMIC DNA]</scope>
    <source>
        <strain evidence="8 9">Dia-1</strain>
    </source>
</reference>
<keyword evidence="5 7" id="KW-1133">Transmembrane helix</keyword>
<dbReference type="GO" id="GO:0016020">
    <property type="term" value="C:membrane"/>
    <property type="evidence" value="ECO:0007669"/>
    <property type="project" value="UniProtKB-SubCell"/>
</dbReference>
<feature type="transmembrane region" description="Helical" evidence="7">
    <location>
        <begin position="365"/>
        <end position="386"/>
    </location>
</feature>